<dbReference type="InterPro" id="IPR004761">
    <property type="entry name" value="Spore_GerAB"/>
</dbReference>
<dbReference type="RefSeq" id="WP_209811798.1">
    <property type="nucleotide sequence ID" value="NZ_JAGGKT010000013.1"/>
</dbReference>
<evidence type="ECO:0000256" key="1">
    <source>
        <dbReference type="ARBA" id="ARBA00004141"/>
    </source>
</evidence>
<feature type="transmembrane region" description="Helical" evidence="8">
    <location>
        <begin position="277"/>
        <end position="299"/>
    </location>
</feature>
<protein>
    <submittedName>
        <fullName evidence="9">Spore germination protein</fullName>
    </submittedName>
</protein>
<keyword evidence="7 8" id="KW-0472">Membrane</keyword>
<feature type="transmembrane region" description="Helical" evidence="8">
    <location>
        <begin position="88"/>
        <end position="105"/>
    </location>
</feature>
<feature type="transmembrane region" description="Helical" evidence="8">
    <location>
        <begin position="340"/>
        <end position="360"/>
    </location>
</feature>
<dbReference type="Pfam" id="PF03845">
    <property type="entry name" value="Spore_permease"/>
    <property type="match status" value="1"/>
</dbReference>
<evidence type="ECO:0000256" key="3">
    <source>
        <dbReference type="ARBA" id="ARBA00022448"/>
    </source>
</evidence>
<evidence type="ECO:0000256" key="8">
    <source>
        <dbReference type="SAM" id="Phobius"/>
    </source>
</evidence>
<keyword evidence="10" id="KW-1185">Reference proteome</keyword>
<evidence type="ECO:0000256" key="2">
    <source>
        <dbReference type="ARBA" id="ARBA00007998"/>
    </source>
</evidence>
<dbReference type="Proteomes" id="UP001519343">
    <property type="component" value="Unassembled WGS sequence"/>
</dbReference>
<dbReference type="PANTHER" id="PTHR34975">
    <property type="entry name" value="SPORE GERMINATION PROTEIN A2"/>
    <property type="match status" value="1"/>
</dbReference>
<keyword evidence="3" id="KW-0813">Transport</keyword>
<comment type="similarity">
    <text evidence="2">Belongs to the amino acid-polyamine-organocation (APC) superfamily. Spore germination protein (SGP) (TC 2.A.3.9) family.</text>
</comment>
<dbReference type="Gene3D" id="1.20.1740.10">
    <property type="entry name" value="Amino acid/polyamine transporter I"/>
    <property type="match status" value="1"/>
</dbReference>
<feature type="transmembrane region" description="Helical" evidence="8">
    <location>
        <begin position="46"/>
        <end position="68"/>
    </location>
</feature>
<evidence type="ECO:0000256" key="7">
    <source>
        <dbReference type="ARBA" id="ARBA00023136"/>
    </source>
</evidence>
<evidence type="ECO:0000256" key="6">
    <source>
        <dbReference type="ARBA" id="ARBA00022989"/>
    </source>
</evidence>
<feature type="transmembrane region" description="Helical" evidence="8">
    <location>
        <begin position="125"/>
        <end position="145"/>
    </location>
</feature>
<organism evidence="9 10">
    <name type="scientific">Ammoniphilus resinae</name>
    <dbReference type="NCBI Taxonomy" id="861532"/>
    <lineage>
        <taxon>Bacteria</taxon>
        <taxon>Bacillati</taxon>
        <taxon>Bacillota</taxon>
        <taxon>Bacilli</taxon>
        <taxon>Bacillales</taxon>
        <taxon>Paenibacillaceae</taxon>
        <taxon>Aneurinibacillus group</taxon>
        <taxon>Ammoniphilus</taxon>
    </lineage>
</organism>
<dbReference type="PANTHER" id="PTHR34975:SF2">
    <property type="entry name" value="SPORE GERMINATION PROTEIN A2"/>
    <property type="match status" value="1"/>
</dbReference>
<reference evidence="9 10" key="1">
    <citation type="submission" date="2021-03" db="EMBL/GenBank/DDBJ databases">
        <title>Genomic Encyclopedia of Type Strains, Phase IV (KMG-IV): sequencing the most valuable type-strain genomes for metagenomic binning, comparative biology and taxonomic classification.</title>
        <authorList>
            <person name="Goeker M."/>
        </authorList>
    </citation>
    <scope>NUCLEOTIDE SEQUENCE [LARGE SCALE GENOMIC DNA]</scope>
    <source>
        <strain evidence="9 10">DSM 24738</strain>
    </source>
</reference>
<comment type="caution">
    <text evidence="9">The sequence shown here is derived from an EMBL/GenBank/DDBJ whole genome shotgun (WGS) entry which is preliminary data.</text>
</comment>
<dbReference type="NCBIfam" id="TIGR00912">
    <property type="entry name" value="2A0309"/>
    <property type="match status" value="1"/>
</dbReference>
<feature type="transmembrane region" description="Helical" evidence="8">
    <location>
        <begin position="193"/>
        <end position="211"/>
    </location>
</feature>
<evidence type="ECO:0000256" key="4">
    <source>
        <dbReference type="ARBA" id="ARBA00022544"/>
    </source>
</evidence>
<keyword evidence="5 8" id="KW-0812">Transmembrane</keyword>
<keyword evidence="4" id="KW-0309">Germination</keyword>
<evidence type="ECO:0000256" key="5">
    <source>
        <dbReference type="ARBA" id="ARBA00022692"/>
    </source>
</evidence>
<feature type="transmembrane region" description="Helical" evidence="8">
    <location>
        <begin position="311"/>
        <end position="328"/>
    </location>
</feature>
<gene>
    <name evidence="9" type="ORF">J2Z37_003802</name>
</gene>
<feature type="transmembrane region" description="Helical" evidence="8">
    <location>
        <begin position="152"/>
        <end position="173"/>
    </location>
</feature>
<dbReference type="EMBL" id="JAGGKT010000013">
    <property type="protein sequence ID" value="MBP1933789.1"/>
    <property type="molecule type" value="Genomic_DNA"/>
</dbReference>
<sequence length="369" mass="41371">MMKSFEYGDEEIGSREILYAVSSMVIGVGIFGLPRTVGSVTKGSDGWVSILLGGVLALFFAWLVAKLASRFPRQTFLQYTTTLVSKPVAIFLTILLAFHLMQFTAYEMRTVANISKVYLFDRTPVEVIALLFLLVVTYGVACSSVGLFRLNLLFLPIVLLIAILLLIMNIGYFEPGNLKPVFSTKWTGYFQGARETLFAFLGFEILLVYIAMTNQPEKTPKAVMIGMSIPLLLYLFVFIIVVGVFGHTAMIQLTDPTIEIAKEVEVPGEFFERFESLFFTIWIMTIFNTSALAFDASVLAFRSVFPKIKRVWLIFFLAPIIYLFGMMPPNLIRVYEVGNWLGFSGFIFAILMPTILFGIAKLRGIKGNA</sequence>
<feature type="transmembrane region" description="Helical" evidence="8">
    <location>
        <begin position="12"/>
        <end position="34"/>
    </location>
</feature>
<evidence type="ECO:0000313" key="9">
    <source>
        <dbReference type="EMBL" id="MBP1933789.1"/>
    </source>
</evidence>
<feature type="transmembrane region" description="Helical" evidence="8">
    <location>
        <begin position="223"/>
        <end position="246"/>
    </location>
</feature>
<proteinExistence type="inferred from homology"/>
<keyword evidence="6 8" id="KW-1133">Transmembrane helix</keyword>
<comment type="subcellular location">
    <subcellularLocation>
        <location evidence="1">Membrane</location>
        <topology evidence="1">Multi-pass membrane protein</topology>
    </subcellularLocation>
</comment>
<accession>A0ABS4GU67</accession>
<name>A0ABS4GU67_9BACL</name>
<evidence type="ECO:0000313" key="10">
    <source>
        <dbReference type="Proteomes" id="UP001519343"/>
    </source>
</evidence>